<proteinExistence type="predicted"/>
<dbReference type="Proteomes" id="UP000216454">
    <property type="component" value="Unassembled WGS sequence"/>
</dbReference>
<reference evidence="2 3" key="1">
    <citation type="journal article" date="2017" name="BMC Genomics">
        <title>Comparative genomic and phylogenomic analyses of the Bifidobacteriaceae family.</title>
        <authorList>
            <person name="Lugli G.A."/>
            <person name="Milani C."/>
            <person name="Turroni F."/>
            <person name="Duranti S."/>
            <person name="Mancabelli L."/>
            <person name="Mangifesta M."/>
            <person name="Ferrario C."/>
            <person name="Modesto M."/>
            <person name="Mattarelli P."/>
            <person name="Jiri K."/>
            <person name="van Sinderen D."/>
            <person name="Ventura M."/>
        </authorList>
    </citation>
    <scope>NUCLEOTIDE SEQUENCE [LARGE SCALE GENOMIC DNA]</scope>
    <source>
        <strain evidence="2 3">DSM 24744</strain>
    </source>
</reference>
<dbReference type="EMBL" id="MWWQ01000005">
    <property type="protein sequence ID" value="OZG52763.1"/>
    <property type="molecule type" value="Genomic_DNA"/>
</dbReference>
<dbReference type="AlphaFoldDB" id="A0A261F115"/>
<evidence type="ECO:0000256" key="1">
    <source>
        <dbReference type="SAM" id="MobiDB-lite"/>
    </source>
</evidence>
<feature type="compositionally biased region" description="Basic and acidic residues" evidence="1">
    <location>
        <begin position="1"/>
        <end position="21"/>
    </location>
</feature>
<accession>A0A261F115</accession>
<name>A0A261F115_9BIFI</name>
<evidence type="ECO:0000313" key="3">
    <source>
        <dbReference type="Proteomes" id="UP000216454"/>
    </source>
</evidence>
<evidence type="ECO:0000313" key="2">
    <source>
        <dbReference type="EMBL" id="OZG52763.1"/>
    </source>
</evidence>
<comment type="caution">
    <text evidence="2">The sequence shown here is derived from an EMBL/GenBank/DDBJ whole genome shotgun (WGS) entry which is preliminary data.</text>
</comment>
<dbReference type="OrthoDB" id="5198664at2"/>
<feature type="region of interest" description="Disordered" evidence="1">
    <location>
        <begin position="1"/>
        <end position="24"/>
    </location>
</feature>
<sequence length="108" mass="12225">MTARKQTEDHKPKVQPPDKPRHMNVMGLELDVDVSRFDDLEFVESLWNLQHANEGGDPFAIVPFLRDLTGLSVHEISQALKDPQTGRTSMETVEKFVEQVLQEAAPKS</sequence>
<organism evidence="2 3">
    <name type="scientific">Pseudoscardovia suis</name>
    <dbReference type="NCBI Taxonomy" id="987063"/>
    <lineage>
        <taxon>Bacteria</taxon>
        <taxon>Bacillati</taxon>
        <taxon>Actinomycetota</taxon>
        <taxon>Actinomycetes</taxon>
        <taxon>Bifidobacteriales</taxon>
        <taxon>Bifidobacteriaceae</taxon>
        <taxon>Pseudoscardovia</taxon>
    </lineage>
</organism>
<keyword evidence="3" id="KW-1185">Reference proteome</keyword>
<protein>
    <submittedName>
        <fullName evidence="2">Uncharacterized protein</fullName>
    </submittedName>
</protein>
<dbReference type="RefSeq" id="WP_094690708.1">
    <property type="nucleotide sequence ID" value="NZ_MWWQ01000005.1"/>
</dbReference>
<gene>
    <name evidence="2" type="ORF">PSSU_0381</name>
</gene>